<keyword evidence="2" id="KW-0472">Membrane</keyword>
<gene>
    <name evidence="6" type="ORF">NP064_11510</name>
</gene>
<dbReference type="InterPro" id="IPR048389">
    <property type="entry name" value="YciQ-like_C"/>
</dbReference>
<feature type="signal peptide" evidence="3">
    <location>
        <begin position="1"/>
        <end position="43"/>
    </location>
</feature>
<dbReference type="InterPro" id="IPR018702">
    <property type="entry name" value="DUF2207"/>
</dbReference>
<keyword evidence="3" id="KW-0732">Signal</keyword>
<evidence type="ECO:0000256" key="3">
    <source>
        <dbReference type="SAM" id="SignalP"/>
    </source>
</evidence>
<feature type="compositionally biased region" description="Gly residues" evidence="1">
    <location>
        <begin position="616"/>
        <end position="636"/>
    </location>
</feature>
<evidence type="ECO:0000256" key="1">
    <source>
        <dbReference type="SAM" id="MobiDB-lite"/>
    </source>
</evidence>
<dbReference type="Pfam" id="PF20990">
    <property type="entry name" value="DUF2207_C"/>
    <property type="match status" value="1"/>
</dbReference>
<feature type="transmembrane region" description="Helical" evidence="2">
    <location>
        <begin position="264"/>
        <end position="286"/>
    </location>
</feature>
<name>A0ABY5KYT6_9CELL</name>
<evidence type="ECO:0000313" key="6">
    <source>
        <dbReference type="EMBL" id="UUI74422.1"/>
    </source>
</evidence>
<feature type="domain" description="Predicted membrane protein YciQ-like C-terminal" evidence="5">
    <location>
        <begin position="329"/>
        <end position="555"/>
    </location>
</feature>
<feature type="transmembrane region" description="Helical" evidence="2">
    <location>
        <begin position="453"/>
        <end position="474"/>
    </location>
</feature>
<evidence type="ECO:0000313" key="7">
    <source>
        <dbReference type="Proteomes" id="UP001316189"/>
    </source>
</evidence>
<evidence type="ECO:0000259" key="4">
    <source>
        <dbReference type="Pfam" id="PF09972"/>
    </source>
</evidence>
<reference evidence="6 7" key="1">
    <citation type="submission" date="2022-07" db="EMBL/GenBank/DDBJ databases">
        <title>Novel species in genus cellulomonas.</title>
        <authorList>
            <person name="Ye L."/>
        </authorList>
    </citation>
    <scope>NUCLEOTIDE SEQUENCE [LARGE SCALE GENOMIC DNA]</scope>
    <source>
        <strain evidence="7">zg-Y338</strain>
    </source>
</reference>
<dbReference type="Proteomes" id="UP001316189">
    <property type="component" value="Chromosome"/>
</dbReference>
<proteinExistence type="predicted"/>
<feature type="chain" id="PRO_5045857959" evidence="3">
    <location>
        <begin position="44"/>
        <end position="636"/>
    </location>
</feature>
<dbReference type="Pfam" id="PF09972">
    <property type="entry name" value="DUF2207"/>
    <property type="match status" value="1"/>
</dbReference>
<feature type="transmembrane region" description="Helical" evidence="2">
    <location>
        <begin position="480"/>
        <end position="500"/>
    </location>
</feature>
<feature type="domain" description="DUF2207" evidence="4">
    <location>
        <begin position="50"/>
        <end position="243"/>
    </location>
</feature>
<evidence type="ECO:0000256" key="2">
    <source>
        <dbReference type="SAM" id="Phobius"/>
    </source>
</evidence>
<keyword evidence="2" id="KW-0812">Transmembrane</keyword>
<sequence>MDHGSSPARRRAGESGTRALALAGAVLLALVCLLGPAASQASAQEVDGRQITRYDAQVAVATDGTMRVELDFDFDFGDEPGRGPYLSWVTRMDAGENRDRVYTIEDVTASSPSGAPAGVNLEEESDALVLRVGDRDRDDIHGVQSYRVGYTISGMPNPDVTDTVTGAQVDELYWNAIGADWEIPLSDVTVTVTGPGEVVQAACYAGPAGSSARCDAADAQGDVARFAQASIPVGDQLSVAVGWPVGTLVGAEPVFEERPDPAALLAPTPLSGALALLVGIGGIGLATHRVRSRGRDEAYLGLTPGLAPVAGGEAAVGPRDRRAPVAVQFSPPPGVRPGELGTLLDEVAHPQDVTATLIDLAVRGYLRIEEVPRSKPGKKPKDWTLVRLRDAEGLIAYERTLYDALFTRRDRITLTDLKATFSGTMATVQTGLYEEVTARGWFRTSPAKVRTHWRWAGTGLVALAGLIGVIGLMIEATGALLPPLALGVVGIVVIAMAGAAPARTAAGTAVLAQAKGFQQYLATAEAEQLRFEEGEDLFSRYLPYAIVFGLAERWAGIFGTLAAQGRAVAEPDWYVGAYAHGPFWVSYAAFGSSLERFNQVATTSLAATPGSSGDSGSSGGGGFSGGGGGGGGGGGW</sequence>
<keyword evidence="2" id="KW-1133">Transmembrane helix</keyword>
<dbReference type="RefSeq" id="WP_227569518.1">
    <property type="nucleotide sequence ID" value="NZ_CP101988.1"/>
</dbReference>
<protein>
    <submittedName>
        <fullName evidence="6">DUF2207 domain-containing protein</fullName>
    </submittedName>
</protein>
<keyword evidence="7" id="KW-1185">Reference proteome</keyword>
<accession>A0ABY5KYT6</accession>
<feature type="region of interest" description="Disordered" evidence="1">
    <location>
        <begin position="608"/>
        <end position="636"/>
    </location>
</feature>
<organism evidence="6 7">
    <name type="scientific">Cellulomonas chengniuliangii</name>
    <dbReference type="NCBI Taxonomy" id="2968084"/>
    <lineage>
        <taxon>Bacteria</taxon>
        <taxon>Bacillati</taxon>
        <taxon>Actinomycetota</taxon>
        <taxon>Actinomycetes</taxon>
        <taxon>Micrococcales</taxon>
        <taxon>Cellulomonadaceae</taxon>
        <taxon>Cellulomonas</taxon>
    </lineage>
</organism>
<dbReference type="EMBL" id="CP101988">
    <property type="protein sequence ID" value="UUI74422.1"/>
    <property type="molecule type" value="Genomic_DNA"/>
</dbReference>
<evidence type="ECO:0000259" key="5">
    <source>
        <dbReference type="Pfam" id="PF20990"/>
    </source>
</evidence>